<dbReference type="Pfam" id="PF00481">
    <property type="entry name" value="PP2C"/>
    <property type="match status" value="1"/>
</dbReference>
<dbReference type="Gene3D" id="3.60.40.10">
    <property type="entry name" value="PPM-type phosphatase domain"/>
    <property type="match status" value="1"/>
</dbReference>
<evidence type="ECO:0000259" key="1">
    <source>
        <dbReference type="PROSITE" id="PS51746"/>
    </source>
</evidence>
<dbReference type="CDD" id="cd00143">
    <property type="entry name" value="PP2Cc"/>
    <property type="match status" value="1"/>
</dbReference>
<dbReference type="SMART" id="SM00332">
    <property type="entry name" value="PP2Cc"/>
    <property type="match status" value="1"/>
</dbReference>
<dbReference type="SUPFAM" id="SSF81606">
    <property type="entry name" value="PP2C-like"/>
    <property type="match status" value="1"/>
</dbReference>
<evidence type="ECO:0000313" key="3">
    <source>
        <dbReference type="Proteomes" id="UP000823046"/>
    </source>
</evidence>
<accession>A0ABQ7J783</accession>
<proteinExistence type="predicted"/>
<keyword evidence="3" id="KW-1185">Reference proteome</keyword>
<dbReference type="InterPro" id="IPR015655">
    <property type="entry name" value="PP2C"/>
</dbReference>
<dbReference type="PROSITE" id="PS51746">
    <property type="entry name" value="PPM_2"/>
    <property type="match status" value="1"/>
</dbReference>
<reference evidence="2 3" key="1">
    <citation type="journal article" date="2020" name="bioRxiv">
        <title>Metabolic contributions of an alphaproteobacterial endosymbiont in the apicomplexan Cardiosporidium cionae.</title>
        <authorList>
            <person name="Hunter E.S."/>
            <person name="Paight C.J."/>
            <person name="Lane C.E."/>
        </authorList>
    </citation>
    <scope>NUCLEOTIDE SEQUENCE [LARGE SCALE GENOMIC DNA]</scope>
    <source>
        <strain evidence="2">ESH_2018</strain>
    </source>
</reference>
<protein>
    <submittedName>
        <fullName evidence="2">Protein phosphatase 2C domain-containing protein</fullName>
    </submittedName>
</protein>
<comment type="caution">
    <text evidence="2">The sequence shown here is derived from an EMBL/GenBank/DDBJ whole genome shotgun (WGS) entry which is preliminary data.</text>
</comment>
<organism evidence="2 3">
    <name type="scientific">Cardiosporidium cionae</name>
    <dbReference type="NCBI Taxonomy" id="476202"/>
    <lineage>
        <taxon>Eukaryota</taxon>
        <taxon>Sar</taxon>
        <taxon>Alveolata</taxon>
        <taxon>Apicomplexa</taxon>
        <taxon>Aconoidasida</taxon>
        <taxon>Nephromycida</taxon>
        <taxon>Cardiosporidium</taxon>
    </lineage>
</organism>
<dbReference type="PANTHER" id="PTHR47992">
    <property type="entry name" value="PROTEIN PHOSPHATASE"/>
    <property type="match status" value="1"/>
</dbReference>
<dbReference type="Proteomes" id="UP000823046">
    <property type="component" value="Unassembled WGS sequence"/>
</dbReference>
<feature type="domain" description="PPM-type phosphatase" evidence="1">
    <location>
        <begin position="145"/>
        <end position="471"/>
    </location>
</feature>
<gene>
    <name evidence="2" type="ORF">IE077_003885</name>
</gene>
<sequence>MVSVSFDELAEALTSPPKWETDITGEWLVAPSGEWLYNPLSKLAYHAVTDSLFAPASNDSNEDWIAIDVTTGITDSVSSSADIDDATAMSQPLKRLRSDIASETKGESDRIIHTAAASLLPDDFDAETDSDGNDDLQLDLETDLLSGTASLKSNAPNKSECEDRFITRIALPLNLISSTDALCYYFAIFDGHSGVGCADYAQQHLHNNIMSTYRQSIERMQRIQNSKRRRKGQRMQSVEMETLIHSCIKGFKITDSNYLDIAKRKSIYDGCTACACLLYGPDIDGALKLLCAHAGDSRAILCRSNIAMRLTEDHKPNRADEKKRIEAAGGMVIHTSLLIFILEYSLLAAIPERFLHIMKVEGIWRLMMHSKELQTSLGLSVSRALGDVLLKYPKKILSAEAEINIYTIDFDNDYFLVLGSDGVFDVLTDQEIVDLVLNNERKNPEQVATLVVQEAEKRGSTDDKTCTVVYFGWHDRFKKCQTAETVAKESTLVASSSIPPAALSLEKTEDDTLALHPSARDESIPSPTTLSEINQERNQNCDFMPDSVILSTSAHLFNTAKSPAENTGEDTEELDIFDITS</sequence>
<dbReference type="InterPro" id="IPR036457">
    <property type="entry name" value="PPM-type-like_dom_sf"/>
</dbReference>
<name>A0ABQ7J783_9APIC</name>
<dbReference type="EMBL" id="JADAQX010000578">
    <property type="protein sequence ID" value="KAF8819852.1"/>
    <property type="molecule type" value="Genomic_DNA"/>
</dbReference>
<dbReference type="InterPro" id="IPR001932">
    <property type="entry name" value="PPM-type_phosphatase-like_dom"/>
</dbReference>
<evidence type="ECO:0000313" key="2">
    <source>
        <dbReference type="EMBL" id="KAF8819852.1"/>
    </source>
</evidence>